<dbReference type="InterPro" id="IPR036412">
    <property type="entry name" value="HAD-like_sf"/>
</dbReference>
<dbReference type="InterPro" id="IPR044924">
    <property type="entry name" value="HAD-SF_hydro_IA_REG-2-like_cap"/>
</dbReference>
<dbReference type="EMBL" id="JBHUIT010000011">
    <property type="protein sequence ID" value="MFD2256699.1"/>
    <property type="molecule type" value="Genomic_DNA"/>
</dbReference>
<name>A0ABW5D7G5_9BACT</name>
<dbReference type="NCBIfam" id="TIGR01549">
    <property type="entry name" value="HAD-SF-IA-v1"/>
    <property type="match status" value="1"/>
</dbReference>
<gene>
    <name evidence="1" type="ORF">ACFSSA_08430</name>
</gene>
<dbReference type="PANTHER" id="PTHR46649">
    <property type="match status" value="1"/>
</dbReference>
<reference evidence="2" key="1">
    <citation type="journal article" date="2019" name="Int. J. Syst. Evol. Microbiol.">
        <title>The Global Catalogue of Microorganisms (GCM) 10K type strain sequencing project: providing services to taxonomists for standard genome sequencing and annotation.</title>
        <authorList>
            <consortium name="The Broad Institute Genomics Platform"/>
            <consortium name="The Broad Institute Genome Sequencing Center for Infectious Disease"/>
            <person name="Wu L."/>
            <person name="Ma J."/>
        </authorList>
    </citation>
    <scope>NUCLEOTIDE SEQUENCE [LARGE SCALE GENOMIC DNA]</scope>
    <source>
        <strain evidence="2">CGMCC 4.7106</strain>
    </source>
</reference>
<dbReference type="Gene3D" id="3.40.50.1000">
    <property type="entry name" value="HAD superfamily/HAD-like"/>
    <property type="match status" value="1"/>
</dbReference>
<organism evidence="1 2">
    <name type="scientific">Luteolibacter algae</name>
    <dbReference type="NCBI Taxonomy" id="454151"/>
    <lineage>
        <taxon>Bacteria</taxon>
        <taxon>Pseudomonadati</taxon>
        <taxon>Verrucomicrobiota</taxon>
        <taxon>Verrucomicrobiia</taxon>
        <taxon>Verrucomicrobiales</taxon>
        <taxon>Verrucomicrobiaceae</taxon>
        <taxon>Luteolibacter</taxon>
    </lineage>
</organism>
<keyword evidence="2" id="KW-1185">Reference proteome</keyword>
<dbReference type="SFLD" id="SFLDS00003">
    <property type="entry name" value="Haloacid_Dehalogenase"/>
    <property type="match status" value="1"/>
</dbReference>
<keyword evidence="1" id="KW-0378">Hydrolase</keyword>
<dbReference type="InterPro" id="IPR006439">
    <property type="entry name" value="HAD-SF_hydro_IA"/>
</dbReference>
<sequence>MSERCWIAFDAAGTLFDPVEPVANVYSRCFAKYAPEIPPAIWKQSFMMAFSQTPDPVYTDTASGNAVEREWWKTVVTHSATAAGIDSSSVPINEIFEELFDHYAKGSAWLLFDDVVEVLTQFRDAGVGMVITSNFDSRLNRILIELGISHYFEHIFTSASVGARKPNPAILHNFLLKTGAKLKKTCLVGDSEKADGSAANAAGMGFFHLERPERTLRNFEKWHKLHFFS</sequence>
<evidence type="ECO:0000313" key="1">
    <source>
        <dbReference type="EMBL" id="MFD2256699.1"/>
    </source>
</evidence>
<accession>A0ABW5D7G5</accession>
<dbReference type="Gene3D" id="1.10.150.720">
    <property type="entry name" value="Haloacid dehalogenase-like hydrolase"/>
    <property type="match status" value="1"/>
</dbReference>
<comment type="caution">
    <text evidence="1">The sequence shown here is derived from an EMBL/GenBank/DDBJ whole genome shotgun (WGS) entry which is preliminary data.</text>
</comment>
<protein>
    <submittedName>
        <fullName evidence="1">HAD-IA family hydrolase</fullName>
    </submittedName>
</protein>
<dbReference type="RefSeq" id="WP_386819989.1">
    <property type="nucleotide sequence ID" value="NZ_JBHUIT010000011.1"/>
</dbReference>
<dbReference type="SUPFAM" id="SSF56784">
    <property type="entry name" value="HAD-like"/>
    <property type="match status" value="1"/>
</dbReference>
<dbReference type="Pfam" id="PF00702">
    <property type="entry name" value="Hydrolase"/>
    <property type="match status" value="1"/>
</dbReference>
<dbReference type="InterPro" id="IPR023214">
    <property type="entry name" value="HAD_sf"/>
</dbReference>
<dbReference type="PANTHER" id="PTHR46649:SF4">
    <property type="entry name" value="HALOACID DEHALOGENASE-LIKE HYDROLASE (HAD) SUPERFAMILY PROTEIN"/>
    <property type="match status" value="1"/>
</dbReference>
<evidence type="ECO:0000313" key="2">
    <source>
        <dbReference type="Proteomes" id="UP001597375"/>
    </source>
</evidence>
<dbReference type="Proteomes" id="UP001597375">
    <property type="component" value="Unassembled WGS sequence"/>
</dbReference>
<dbReference type="SFLD" id="SFLDG01129">
    <property type="entry name" value="C1.5:_HAD__Beta-PGM__Phosphata"/>
    <property type="match status" value="1"/>
</dbReference>
<dbReference type="GO" id="GO:0016787">
    <property type="term" value="F:hydrolase activity"/>
    <property type="evidence" value="ECO:0007669"/>
    <property type="project" value="UniProtKB-KW"/>
</dbReference>
<proteinExistence type="predicted"/>